<evidence type="ECO:0000313" key="1">
    <source>
        <dbReference type="EMBL" id="CAG8444557.1"/>
    </source>
</evidence>
<gene>
    <name evidence="1" type="ORF">ACOLOM_LOCUS430</name>
</gene>
<dbReference type="EMBL" id="CAJVPT010000444">
    <property type="protein sequence ID" value="CAG8444557.1"/>
    <property type="molecule type" value="Genomic_DNA"/>
</dbReference>
<evidence type="ECO:0000313" key="2">
    <source>
        <dbReference type="Proteomes" id="UP000789525"/>
    </source>
</evidence>
<protein>
    <submittedName>
        <fullName evidence="1">1056_t:CDS:1</fullName>
    </submittedName>
</protein>
<sequence>MKSNLNTKNIQHQEIPNSQQQQQQRTKYYSQSSYLAKYKNFFQI</sequence>
<organism evidence="1 2">
    <name type="scientific">Acaulospora colombiana</name>
    <dbReference type="NCBI Taxonomy" id="27376"/>
    <lineage>
        <taxon>Eukaryota</taxon>
        <taxon>Fungi</taxon>
        <taxon>Fungi incertae sedis</taxon>
        <taxon>Mucoromycota</taxon>
        <taxon>Glomeromycotina</taxon>
        <taxon>Glomeromycetes</taxon>
        <taxon>Diversisporales</taxon>
        <taxon>Acaulosporaceae</taxon>
        <taxon>Acaulospora</taxon>
    </lineage>
</organism>
<name>A0ACA9K026_9GLOM</name>
<keyword evidence="2" id="KW-1185">Reference proteome</keyword>
<dbReference type="Proteomes" id="UP000789525">
    <property type="component" value="Unassembled WGS sequence"/>
</dbReference>
<reference evidence="1" key="1">
    <citation type="submission" date="2021-06" db="EMBL/GenBank/DDBJ databases">
        <authorList>
            <person name="Kallberg Y."/>
            <person name="Tangrot J."/>
            <person name="Rosling A."/>
        </authorList>
    </citation>
    <scope>NUCLEOTIDE SEQUENCE</scope>
    <source>
        <strain evidence="1">CL356</strain>
    </source>
</reference>
<proteinExistence type="predicted"/>
<comment type="caution">
    <text evidence="1">The sequence shown here is derived from an EMBL/GenBank/DDBJ whole genome shotgun (WGS) entry which is preliminary data.</text>
</comment>
<accession>A0ACA9K026</accession>